<dbReference type="Proteomes" id="UP000305948">
    <property type="component" value="Unassembled WGS sequence"/>
</dbReference>
<protein>
    <submittedName>
        <fullName evidence="2">Uncharacterized protein</fullName>
    </submittedName>
</protein>
<organism evidence="2 3">
    <name type="scientific">Heliocybe sulcata</name>
    <dbReference type="NCBI Taxonomy" id="5364"/>
    <lineage>
        <taxon>Eukaryota</taxon>
        <taxon>Fungi</taxon>
        <taxon>Dikarya</taxon>
        <taxon>Basidiomycota</taxon>
        <taxon>Agaricomycotina</taxon>
        <taxon>Agaricomycetes</taxon>
        <taxon>Gloeophyllales</taxon>
        <taxon>Gloeophyllaceae</taxon>
        <taxon>Heliocybe</taxon>
    </lineage>
</organism>
<name>A0A5C3N200_9AGAM</name>
<sequence length="303" mass="34813">MAGVELAQWSRIRSKILLAHLEDLARRTDDETLRRTLTATSCGNWAKAPPPQGYTDGPGEYTLKTFPGGLDEDDIQHYTAPSNLLDNTTHERLANDLHRTVTEIATFYWVEEELSSEELEQRRETLPDELSSHLDRICRGEEELAAKQEKIINLVEELHKIHPRLHERLADLLSDYSAPMHKKHLATHDLLASKIEASLLKLSLIRAKAHADLYGYRLPKNPEATMAKALSAAHERYTAEERKLEEEEEQLDKQLEEYRQMLELVDGKSREGGFGQVVEDWARVQKETEECKRDLRRLGWTGD</sequence>
<dbReference type="AlphaFoldDB" id="A0A5C3N200"/>
<keyword evidence="3" id="KW-1185">Reference proteome</keyword>
<evidence type="ECO:0000313" key="2">
    <source>
        <dbReference type="EMBL" id="TFK51769.1"/>
    </source>
</evidence>
<gene>
    <name evidence="2" type="ORF">OE88DRAFT_1658378</name>
</gene>
<feature type="coiled-coil region" evidence="1">
    <location>
        <begin position="227"/>
        <end position="268"/>
    </location>
</feature>
<evidence type="ECO:0000256" key="1">
    <source>
        <dbReference type="SAM" id="Coils"/>
    </source>
</evidence>
<reference evidence="2 3" key="1">
    <citation type="journal article" date="2019" name="Nat. Ecol. Evol.">
        <title>Megaphylogeny resolves global patterns of mushroom evolution.</title>
        <authorList>
            <person name="Varga T."/>
            <person name="Krizsan K."/>
            <person name="Foldi C."/>
            <person name="Dima B."/>
            <person name="Sanchez-Garcia M."/>
            <person name="Sanchez-Ramirez S."/>
            <person name="Szollosi G.J."/>
            <person name="Szarkandi J.G."/>
            <person name="Papp V."/>
            <person name="Albert L."/>
            <person name="Andreopoulos W."/>
            <person name="Angelini C."/>
            <person name="Antonin V."/>
            <person name="Barry K.W."/>
            <person name="Bougher N.L."/>
            <person name="Buchanan P."/>
            <person name="Buyck B."/>
            <person name="Bense V."/>
            <person name="Catcheside P."/>
            <person name="Chovatia M."/>
            <person name="Cooper J."/>
            <person name="Damon W."/>
            <person name="Desjardin D."/>
            <person name="Finy P."/>
            <person name="Geml J."/>
            <person name="Haridas S."/>
            <person name="Hughes K."/>
            <person name="Justo A."/>
            <person name="Karasinski D."/>
            <person name="Kautmanova I."/>
            <person name="Kiss B."/>
            <person name="Kocsube S."/>
            <person name="Kotiranta H."/>
            <person name="LaButti K.M."/>
            <person name="Lechner B.E."/>
            <person name="Liimatainen K."/>
            <person name="Lipzen A."/>
            <person name="Lukacs Z."/>
            <person name="Mihaltcheva S."/>
            <person name="Morgado L.N."/>
            <person name="Niskanen T."/>
            <person name="Noordeloos M.E."/>
            <person name="Ohm R.A."/>
            <person name="Ortiz-Santana B."/>
            <person name="Ovrebo C."/>
            <person name="Racz N."/>
            <person name="Riley R."/>
            <person name="Savchenko A."/>
            <person name="Shiryaev A."/>
            <person name="Soop K."/>
            <person name="Spirin V."/>
            <person name="Szebenyi C."/>
            <person name="Tomsovsky M."/>
            <person name="Tulloss R.E."/>
            <person name="Uehling J."/>
            <person name="Grigoriev I.V."/>
            <person name="Vagvolgyi C."/>
            <person name="Papp T."/>
            <person name="Martin F.M."/>
            <person name="Miettinen O."/>
            <person name="Hibbett D.S."/>
            <person name="Nagy L.G."/>
        </authorList>
    </citation>
    <scope>NUCLEOTIDE SEQUENCE [LARGE SCALE GENOMIC DNA]</scope>
    <source>
        <strain evidence="2 3">OMC1185</strain>
    </source>
</reference>
<dbReference type="OrthoDB" id="3244737at2759"/>
<evidence type="ECO:0000313" key="3">
    <source>
        <dbReference type="Proteomes" id="UP000305948"/>
    </source>
</evidence>
<dbReference type="EMBL" id="ML213510">
    <property type="protein sequence ID" value="TFK51769.1"/>
    <property type="molecule type" value="Genomic_DNA"/>
</dbReference>
<proteinExistence type="predicted"/>
<accession>A0A5C3N200</accession>
<keyword evidence="1" id="KW-0175">Coiled coil</keyword>